<sequence length="166" mass="18998">MKKISLTLLIVCISITFLLNFAMPEFAGKMKDNISSMNILYSYSVTKSFSEQTQETIEMASVPSGKAETRSADFRSDVKLEGTPLNIRSVVKESLNKPHAYKAKEKLTGPEKGFSYRKYYLTKNYDKGRYTVNRTNKITGKEKVYVGTYYEPSTQDPIVKWSRDEK</sequence>
<dbReference type="EMBL" id="CP017704">
    <property type="protein sequence ID" value="ASS95191.1"/>
    <property type="molecule type" value="Genomic_DNA"/>
</dbReference>
<dbReference type="AlphaFoldDB" id="A0A223EIW8"/>
<dbReference type="RefSeq" id="WP_063234943.1">
    <property type="nucleotide sequence ID" value="NZ_BCVO01000018.1"/>
</dbReference>
<dbReference type="OrthoDB" id="2877631at2"/>
<accession>A0A223EIW8</accession>
<protein>
    <submittedName>
        <fullName evidence="1">Uncharacterized protein</fullName>
    </submittedName>
</protein>
<dbReference type="Proteomes" id="UP000214618">
    <property type="component" value="Chromosome"/>
</dbReference>
<proteinExistence type="predicted"/>
<dbReference type="GeneID" id="56474167"/>
<gene>
    <name evidence="1" type="ORF">BS1321_15505</name>
</gene>
<evidence type="ECO:0000313" key="1">
    <source>
        <dbReference type="EMBL" id="ASS95191.1"/>
    </source>
</evidence>
<organism evidence="1">
    <name type="scientific">Peribacillus simplex NBRC 15720 = DSM 1321</name>
    <dbReference type="NCBI Taxonomy" id="1349754"/>
    <lineage>
        <taxon>Bacteria</taxon>
        <taxon>Bacillati</taxon>
        <taxon>Bacillota</taxon>
        <taxon>Bacilli</taxon>
        <taxon>Bacillales</taxon>
        <taxon>Bacillaceae</taxon>
        <taxon>Peribacillus</taxon>
    </lineage>
</organism>
<name>A0A223EIW8_9BACI</name>
<reference evidence="1" key="1">
    <citation type="submission" date="2016-10" db="EMBL/GenBank/DDBJ databases">
        <title>The whole genome sequencing and assembly of Bacillus simplex DSM 1321 strain.</title>
        <authorList>
            <person name="Park M.-K."/>
            <person name="Lee Y.-J."/>
            <person name="Yi H."/>
            <person name="Bahn Y.-S."/>
            <person name="Kim J.F."/>
            <person name="Lee D.-W."/>
        </authorList>
    </citation>
    <scope>NUCLEOTIDE SEQUENCE [LARGE SCALE GENOMIC DNA]</scope>
    <source>
        <strain evidence="1">DSM 1321</strain>
    </source>
</reference>